<dbReference type="InParanoid" id="C7QFR4"/>
<sequence length="130" mass="13369" precursor="true">MRRRRPRDAGYATVEAALAIPSLVLFTVALAGILTGLATQIRCVDAARLGARAAARGEPAAQIQGAVTQAAPGSSIHITTENGLIHVSVAAPVAAMPLLRAFTVHAEAYEADEATLEGGEEPHAAAEPRP</sequence>
<reference evidence="1 2" key="1">
    <citation type="journal article" date="2009" name="Stand. Genomic Sci.">
        <title>Complete genome sequence of Catenulispora acidiphila type strain (ID 139908).</title>
        <authorList>
            <person name="Copeland A."/>
            <person name="Lapidus A."/>
            <person name="Glavina Del Rio T."/>
            <person name="Nolan M."/>
            <person name="Lucas S."/>
            <person name="Chen F."/>
            <person name="Tice H."/>
            <person name="Cheng J.F."/>
            <person name="Bruce D."/>
            <person name="Goodwin L."/>
            <person name="Pitluck S."/>
            <person name="Mikhailova N."/>
            <person name="Pati A."/>
            <person name="Ivanova N."/>
            <person name="Mavromatis K."/>
            <person name="Chen A."/>
            <person name="Palaniappan K."/>
            <person name="Chain P."/>
            <person name="Land M."/>
            <person name="Hauser L."/>
            <person name="Chang Y.J."/>
            <person name="Jeffries C.D."/>
            <person name="Chertkov O."/>
            <person name="Brettin T."/>
            <person name="Detter J.C."/>
            <person name="Han C."/>
            <person name="Ali Z."/>
            <person name="Tindall B.J."/>
            <person name="Goker M."/>
            <person name="Bristow J."/>
            <person name="Eisen J.A."/>
            <person name="Markowitz V."/>
            <person name="Hugenholtz P."/>
            <person name="Kyrpides N.C."/>
            <person name="Klenk H.P."/>
        </authorList>
    </citation>
    <scope>NUCLEOTIDE SEQUENCE [LARGE SCALE GENOMIC DNA]</scope>
    <source>
        <strain evidence="2">DSM 44928 / JCM 14897 / NBRC 102108 / NRRL B-24433 / ID139908</strain>
    </source>
</reference>
<dbReference type="NCBIfam" id="NF041390">
    <property type="entry name" value="TadE_Rv3655c"/>
    <property type="match status" value="1"/>
</dbReference>
<name>C7QFR4_CATAD</name>
<organism evidence="1 2">
    <name type="scientific">Catenulispora acidiphila (strain DSM 44928 / JCM 14897 / NBRC 102108 / NRRL B-24433 / ID139908)</name>
    <dbReference type="NCBI Taxonomy" id="479433"/>
    <lineage>
        <taxon>Bacteria</taxon>
        <taxon>Bacillati</taxon>
        <taxon>Actinomycetota</taxon>
        <taxon>Actinomycetes</taxon>
        <taxon>Catenulisporales</taxon>
        <taxon>Catenulisporaceae</taxon>
        <taxon>Catenulispora</taxon>
    </lineage>
</organism>
<gene>
    <name evidence="1" type="ordered locus">Caci_0048</name>
</gene>
<protein>
    <recommendedName>
        <fullName evidence="3">TadE family protein</fullName>
    </recommendedName>
</protein>
<dbReference type="STRING" id="479433.Caci_0048"/>
<accession>C7QFR4</accession>
<dbReference type="EMBL" id="CP001700">
    <property type="protein sequence ID" value="ACU69003.1"/>
    <property type="molecule type" value="Genomic_DNA"/>
</dbReference>
<evidence type="ECO:0000313" key="1">
    <source>
        <dbReference type="EMBL" id="ACU69003.1"/>
    </source>
</evidence>
<dbReference type="InterPro" id="IPR049790">
    <property type="entry name" value="Rv3655c/TadE"/>
</dbReference>
<dbReference type="HOGENOM" id="CLU_116311_0_1_11"/>
<keyword evidence="2" id="KW-1185">Reference proteome</keyword>
<evidence type="ECO:0008006" key="3">
    <source>
        <dbReference type="Google" id="ProtNLM"/>
    </source>
</evidence>
<evidence type="ECO:0000313" key="2">
    <source>
        <dbReference type="Proteomes" id="UP000000851"/>
    </source>
</evidence>
<dbReference type="OrthoDB" id="4337166at2"/>
<dbReference type="KEGG" id="cai:Caci_0048"/>
<dbReference type="RefSeq" id="WP_012784298.1">
    <property type="nucleotide sequence ID" value="NC_013131.1"/>
</dbReference>
<dbReference type="AlphaFoldDB" id="C7QFR4"/>
<proteinExistence type="predicted"/>
<dbReference type="Proteomes" id="UP000000851">
    <property type="component" value="Chromosome"/>
</dbReference>